<dbReference type="STRING" id="1121279.SAMN02745887_03042"/>
<name>A0A1K2HPB2_9NEIS</name>
<evidence type="ECO:0008006" key="4">
    <source>
        <dbReference type="Google" id="ProtNLM"/>
    </source>
</evidence>
<keyword evidence="3" id="KW-1185">Reference proteome</keyword>
<proteinExistence type="predicted"/>
<organism evidence="2 3">
    <name type="scientific">Chitinimonas taiwanensis DSM 18899</name>
    <dbReference type="NCBI Taxonomy" id="1121279"/>
    <lineage>
        <taxon>Bacteria</taxon>
        <taxon>Pseudomonadati</taxon>
        <taxon>Pseudomonadota</taxon>
        <taxon>Betaproteobacteria</taxon>
        <taxon>Neisseriales</taxon>
        <taxon>Chitinibacteraceae</taxon>
        <taxon>Chitinimonas</taxon>
    </lineage>
</organism>
<reference evidence="2 3" key="1">
    <citation type="submission" date="2016-11" db="EMBL/GenBank/DDBJ databases">
        <authorList>
            <person name="Jaros S."/>
            <person name="Januszkiewicz K."/>
            <person name="Wedrychowicz H."/>
        </authorList>
    </citation>
    <scope>NUCLEOTIDE SEQUENCE [LARGE SCALE GENOMIC DNA]</scope>
    <source>
        <strain evidence="2 3">DSM 18899</strain>
    </source>
</reference>
<keyword evidence="1" id="KW-0732">Signal</keyword>
<feature type="signal peptide" evidence="1">
    <location>
        <begin position="1"/>
        <end position="20"/>
    </location>
</feature>
<gene>
    <name evidence="2" type="ORF">SAMN02745887_03042</name>
</gene>
<protein>
    <recommendedName>
        <fullName evidence="4">Biotin-protein ligase, N terminal</fullName>
    </recommendedName>
</protein>
<dbReference type="AlphaFoldDB" id="A0A1K2HPB2"/>
<dbReference type="InterPro" id="IPR029062">
    <property type="entry name" value="Class_I_gatase-like"/>
</dbReference>
<evidence type="ECO:0000256" key="1">
    <source>
        <dbReference type="SAM" id="SignalP"/>
    </source>
</evidence>
<dbReference type="Gene3D" id="3.40.50.880">
    <property type="match status" value="1"/>
</dbReference>
<feature type="chain" id="PRO_5013018445" description="Biotin-protein ligase, N terminal" evidence="1">
    <location>
        <begin position="21"/>
        <end position="286"/>
    </location>
</feature>
<evidence type="ECO:0000313" key="2">
    <source>
        <dbReference type="EMBL" id="SFZ78517.1"/>
    </source>
</evidence>
<evidence type="ECO:0000313" key="3">
    <source>
        <dbReference type="Proteomes" id="UP000186513"/>
    </source>
</evidence>
<sequence length="286" mass="31125">MHRAAWRLWACLLGALPALAATPNATVQAAKPSALRPVVLVYAGAPVCSGCEQPVLDLIRKPKTPALQALAPESRVIRRWADIPKALKSLPPRSVFLIPGTEDDLRAWAQGGSQAMSAQSIRAIQQWVHAGGRYAGICGGAIIAQARYEDEQFAFDALNLAKMEADNFAGEDAIERIEPVHWLPKQMTFGAYFQAGSVMTLLPSKERSEVWATYLATKGRVQHPAGIAAAMFSYGQGKVFVSGVHLEATHDFWDQAPPDFVPHTELLEAVLADLMQDRPIGRVSKH</sequence>
<dbReference type="EMBL" id="FPKR01000012">
    <property type="protein sequence ID" value="SFZ78517.1"/>
    <property type="molecule type" value="Genomic_DNA"/>
</dbReference>
<accession>A0A1K2HPB2</accession>
<dbReference type="SUPFAM" id="SSF52317">
    <property type="entry name" value="Class I glutamine amidotransferase-like"/>
    <property type="match status" value="1"/>
</dbReference>
<dbReference type="Proteomes" id="UP000186513">
    <property type="component" value="Unassembled WGS sequence"/>
</dbReference>